<evidence type="ECO:0000259" key="2">
    <source>
        <dbReference type="PROSITE" id="PS50041"/>
    </source>
</evidence>
<feature type="domain" description="C-type lectin" evidence="2">
    <location>
        <begin position="178"/>
        <end position="303"/>
    </location>
</feature>
<dbReference type="PANTHER" id="PTHR22803">
    <property type="entry name" value="MANNOSE, PHOSPHOLIPASE, LECTIN RECEPTOR RELATED"/>
    <property type="match status" value="1"/>
</dbReference>
<sequence length="324" mass="37118">MASKTLLVLLILYVITETSVGQEIAFRSDYTYIAEQETFYKIHLTPLSWLEAKRICALEDAILFHPENVVESEAVFSFMKNATPWIHEIYVSLNDIDVEGMFQTIDGKLISDVYFNWRANEPNNSGGNEDCVAMLDDGKMNDNDCSYKKYFVCKKPLHSVIWNSRCNMSSPDYTYSEQTGSCYKLHTKPVDWLEAFDTCRREQSNLAVINSQSEMNVLVNLTIYAPALVISKAYQKGIFHLGFENRYNNGWVTVEGMPMETQNATWWGGYYPGDECHNKCGGMFYNGYLVNNDCGMKSLFICEHKVNNQEADKLDGNVNSHQLW</sequence>
<dbReference type="Pfam" id="PF00059">
    <property type="entry name" value="Lectin_C"/>
    <property type="match status" value="2"/>
</dbReference>
<dbReference type="SUPFAM" id="SSF56436">
    <property type="entry name" value="C-type lectin-like"/>
    <property type="match status" value="2"/>
</dbReference>
<gene>
    <name evidence="4" type="primary">LOC111351698</name>
</gene>
<dbReference type="Gene3D" id="3.10.100.10">
    <property type="entry name" value="Mannose-Binding Protein A, subunit A"/>
    <property type="match status" value="2"/>
</dbReference>
<dbReference type="GeneID" id="111351698"/>
<evidence type="ECO:0000313" key="3">
    <source>
        <dbReference type="Proteomes" id="UP000301870"/>
    </source>
</evidence>
<dbReference type="RefSeq" id="XP_022819534.1">
    <property type="nucleotide sequence ID" value="XM_022963766.1"/>
</dbReference>
<evidence type="ECO:0000256" key="1">
    <source>
        <dbReference type="SAM" id="SignalP"/>
    </source>
</evidence>
<organism evidence="3 4">
    <name type="scientific">Spodoptera litura</name>
    <name type="common">Asian cotton leafworm</name>
    <dbReference type="NCBI Taxonomy" id="69820"/>
    <lineage>
        <taxon>Eukaryota</taxon>
        <taxon>Metazoa</taxon>
        <taxon>Ecdysozoa</taxon>
        <taxon>Arthropoda</taxon>
        <taxon>Hexapoda</taxon>
        <taxon>Insecta</taxon>
        <taxon>Pterygota</taxon>
        <taxon>Neoptera</taxon>
        <taxon>Endopterygota</taxon>
        <taxon>Lepidoptera</taxon>
        <taxon>Glossata</taxon>
        <taxon>Ditrysia</taxon>
        <taxon>Noctuoidea</taxon>
        <taxon>Noctuidae</taxon>
        <taxon>Amphipyrinae</taxon>
        <taxon>Spodoptera</taxon>
    </lineage>
</organism>
<accession>A0A9J7E1F4</accession>
<dbReference type="KEGG" id="sliu:111351698"/>
<protein>
    <submittedName>
        <fullName evidence="4">C-type mannose receptor 2-like isoform X1</fullName>
    </submittedName>
</protein>
<dbReference type="InterPro" id="IPR016187">
    <property type="entry name" value="CTDL_fold"/>
</dbReference>
<dbReference type="Proteomes" id="UP000301870">
    <property type="component" value="Chromosome 14"/>
</dbReference>
<dbReference type="SMR" id="A0A9J7E1F4"/>
<dbReference type="CDD" id="cd00037">
    <property type="entry name" value="CLECT"/>
    <property type="match status" value="1"/>
</dbReference>
<feature type="chain" id="PRO_5039902857" evidence="1">
    <location>
        <begin position="22"/>
        <end position="324"/>
    </location>
</feature>
<evidence type="ECO:0000313" key="4">
    <source>
        <dbReference type="RefSeq" id="XP_022819534.1"/>
    </source>
</evidence>
<reference evidence="4" key="1">
    <citation type="submission" date="2025-08" db="UniProtKB">
        <authorList>
            <consortium name="RefSeq"/>
        </authorList>
    </citation>
    <scope>IDENTIFICATION</scope>
    <source>
        <strain evidence="4">Ishihara</strain>
        <tissue evidence="4">Whole body</tissue>
    </source>
</reference>
<name>A0A9J7E1F4_SPOLT</name>
<dbReference type="SMART" id="SM00034">
    <property type="entry name" value="CLECT"/>
    <property type="match status" value="2"/>
</dbReference>
<dbReference type="PROSITE" id="PS50041">
    <property type="entry name" value="C_TYPE_LECTIN_2"/>
    <property type="match status" value="2"/>
</dbReference>
<dbReference type="InterPro" id="IPR001304">
    <property type="entry name" value="C-type_lectin-like"/>
</dbReference>
<keyword evidence="3" id="KW-1185">Reference proteome</keyword>
<proteinExistence type="predicted"/>
<keyword evidence="1" id="KW-0732">Signal</keyword>
<feature type="signal peptide" evidence="1">
    <location>
        <begin position="1"/>
        <end position="21"/>
    </location>
</feature>
<feature type="domain" description="C-type lectin" evidence="2">
    <location>
        <begin position="40"/>
        <end position="154"/>
    </location>
</feature>
<dbReference type="InterPro" id="IPR016186">
    <property type="entry name" value="C-type_lectin-like/link_sf"/>
</dbReference>
<dbReference type="AlphaFoldDB" id="A0A9J7E1F4"/>
<dbReference type="InterPro" id="IPR050111">
    <property type="entry name" value="C-type_lectin/snaclec_domain"/>
</dbReference>
<dbReference type="OrthoDB" id="538816at2759"/>